<evidence type="ECO:0000259" key="5">
    <source>
        <dbReference type="PROSITE" id="PS50104"/>
    </source>
</evidence>
<evidence type="ECO:0000256" key="4">
    <source>
        <dbReference type="ARBA" id="ARBA00047304"/>
    </source>
</evidence>
<dbReference type="AlphaFoldDB" id="A0AA88RFC3"/>
<organism evidence="6 7">
    <name type="scientific">Escallonia rubra</name>
    <dbReference type="NCBI Taxonomy" id="112253"/>
    <lineage>
        <taxon>Eukaryota</taxon>
        <taxon>Viridiplantae</taxon>
        <taxon>Streptophyta</taxon>
        <taxon>Embryophyta</taxon>
        <taxon>Tracheophyta</taxon>
        <taxon>Spermatophyta</taxon>
        <taxon>Magnoliopsida</taxon>
        <taxon>eudicotyledons</taxon>
        <taxon>Gunneridae</taxon>
        <taxon>Pentapetalae</taxon>
        <taxon>asterids</taxon>
        <taxon>campanulids</taxon>
        <taxon>Escalloniales</taxon>
        <taxon>Escalloniaceae</taxon>
        <taxon>Escallonia</taxon>
    </lineage>
</organism>
<dbReference type="PANTHER" id="PTHR32009:SF39">
    <property type="entry name" value="TIR DOMAIN-CONTAINING PROTEIN"/>
    <property type="match status" value="1"/>
</dbReference>
<dbReference type="InterPro" id="IPR000157">
    <property type="entry name" value="TIR_dom"/>
</dbReference>
<evidence type="ECO:0000256" key="2">
    <source>
        <dbReference type="ARBA" id="ARBA00022801"/>
    </source>
</evidence>
<comment type="caution">
    <text evidence="6">The sequence shown here is derived from an EMBL/GenBank/DDBJ whole genome shotgun (WGS) entry which is preliminary data.</text>
</comment>
<keyword evidence="3" id="KW-0520">NAD</keyword>
<dbReference type="InterPro" id="IPR035897">
    <property type="entry name" value="Toll_tir_struct_dom_sf"/>
</dbReference>
<keyword evidence="7" id="KW-1185">Reference proteome</keyword>
<dbReference type="GO" id="GO:0007165">
    <property type="term" value="P:signal transduction"/>
    <property type="evidence" value="ECO:0007669"/>
    <property type="project" value="InterPro"/>
</dbReference>
<reference evidence="6" key="1">
    <citation type="submission" date="2022-12" db="EMBL/GenBank/DDBJ databases">
        <title>Draft genome assemblies for two species of Escallonia (Escalloniales).</title>
        <authorList>
            <person name="Chanderbali A."/>
            <person name="Dervinis C."/>
            <person name="Anghel I."/>
            <person name="Soltis D."/>
            <person name="Soltis P."/>
            <person name="Zapata F."/>
        </authorList>
    </citation>
    <scope>NUCLEOTIDE SEQUENCE</scope>
    <source>
        <strain evidence="6">UCBG92.1500</strain>
        <tissue evidence="6">Leaf</tissue>
    </source>
</reference>
<dbReference type="Gene3D" id="3.40.50.10140">
    <property type="entry name" value="Toll/interleukin-1 receptor homology (TIR) domain"/>
    <property type="match status" value="1"/>
</dbReference>
<dbReference type="EC" id="3.2.2.6" evidence="1"/>
<protein>
    <recommendedName>
        <fullName evidence="1">ADP-ribosyl cyclase/cyclic ADP-ribose hydrolase</fullName>
        <ecNumber evidence="1">3.2.2.6</ecNumber>
    </recommendedName>
</protein>
<gene>
    <name evidence="6" type="ORF">RJ640_006992</name>
</gene>
<keyword evidence="2" id="KW-0378">Hydrolase</keyword>
<name>A0AA88RFC3_9ASTE</name>
<comment type="catalytic activity">
    <reaction evidence="4">
        <text>NAD(+) + H2O = ADP-D-ribose + nicotinamide + H(+)</text>
        <dbReference type="Rhea" id="RHEA:16301"/>
        <dbReference type="ChEBI" id="CHEBI:15377"/>
        <dbReference type="ChEBI" id="CHEBI:15378"/>
        <dbReference type="ChEBI" id="CHEBI:17154"/>
        <dbReference type="ChEBI" id="CHEBI:57540"/>
        <dbReference type="ChEBI" id="CHEBI:57967"/>
        <dbReference type="EC" id="3.2.2.6"/>
    </reaction>
    <physiologicalReaction direction="left-to-right" evidence="4">
        <dbReference type="Rhea" id="RHEA:16302"/>
    </physiologicalReaction>
</comment>
<dbReference type="GO" id="GO:0061809">
    <property type="term" value="F:NAD+ nucleosidase activity, cyclic ADP-ribose generating"/>
    <property type="evidence" value="ECO:0007669"/>
    <property type="project" value="UniProtKB-EC"/>
</dbReference>
<evidence type="ECO:0000256" key="3">
    <source>
        <dbReference type="ARBA" id="ARBA00023027"/>
    </source>
</evidence>
<dbReference type="SUPFAM" id="SSF52200">
    <property type="entry name" value="Toll/Interleukin receptor TIR domain"/>
    <property type="match status" value="1"/>
</dbReference>
<evidence type="ECO:0000313" key="6">
    <source>
        <dbReference type="EMBL" id="KAK2981291.1"/>
    </source>
</evidence>
<proteinExistence type="predicted"/>
<feature type="domain" description="TIR" evidence="5">
    <location>
        <begin position="44"/>
        <end position="175"/>
    </location>
</feature>
<accession>A0AA88RFC3</accession>
<evidence type="ECO:0000256" key="1">
    <source>
        <dbReference type="ARBA" id="ARBA00011982"/>
    </source>
</evidence>
<dbReference type="Pfam" id="PF01582">
    <property type="entry name" value="TIR"/>
    <property type="match status" value="1"/>
</dbReference>
<sequence length="175" mass="18906">MQNTPKGTVSVADTLGIAGTGGIRRPAGMGFEGFMASFNGREANTGGIVASRARRDAGAAGLALTAIIRRFPENLEGCSRRGYHTFMDDDAIHIGADICTGIQMGIKHSQSAIIMFSGNYASSAWCLDELVLILEKLRTSLFLVVPIFYYGVDPAHVRYQTEGYARALVNLERSR</sequence>
<dbReference type="PROSITE" id="PS50104">
    <property type="entry name" value="TIR"/>
    <property type="match status" value="1"/>
</dbReference>
<dbReference type="EMBL" id="JAVXUO010001545">
    <property type="protein sequence ID" value="KAK2981291.1"/>
    <property type="molecule type" value="Genomic_DNA"/>
</dbReference>
<dbReference type="Proteomes" id="UP001187471">
    <property type="component" value="Unassembled WGS sequence"/>
</dbReference>
<evidence type="ECO:0000313" key="7">
    <source>
        <dbReference type="Proteomes" id="UP001187471"/>
    </source>
</evidence>
<dbReference type="PANTHER" id="PTHR32009">
    <property type="entry name" value="TMV RESISTANCE PROTEIN N-LIKE"/>
    <property type="match status" value="1"/>
</dbReference>